<keyword evidence="2" id="KW-0812">Transmembrane</keyword>
<dbReference type="Proteomes" id="UP001342314">
    <property type="component" value="Unassembled WGS sequence"/>
</dbReference>
<organism evidence="3 4">
    <name type="scientific">Rhodotorula paludigena</name>
    <dbReference type="NCBI Taxonomy" id="86838"/>
    <lineage>
        <taxon>Eukaryota</taxon>
        <taxon>Fungi</taxon>
        <taxon>Dikarya</taxon>
        <taxon>Basidiomycota</taxon>
        <taxon>Pucciniomycotina</taxon>
        <taxon>Microbotryomycetes</taxon>
        <taxon>Sporidiobolales</taxon>
        <taxon>Sporidiobolaceae</taxon>
        <taxon>Rhodotorula</taxon>
    </lineage>
</organism>
<sequence length="394" mass="44027">MQPAHRSLDDLSSLLNTILSHSTRLSALHPNDLSTPNLALTLRDALLAAADLLRRCDADIWTLWGEEERVRLACRRGVFRLRERDTRAVGSEAGELDERREEVDGLVRRLERRVKMVRREARGEKKDRRRRERRGEGAGANEPERLGDYLVPGTRIFPHLLMKDTVELSRWVVENPFSILSGLLDDLKSLTIPHAVKADASPATFRPRTAPPLYPASHLPPDVHTDGSSLWHIAPRDNPTPAGVTNSGRRMPDWKAAILREAKQRSGRVGWSHRLFDEIAADGREGIREVEASLSRGHRERWIIIAILALLPILIVANLLEDLFASRRDSSTTSSASASATSFASSLGYRTIEPTMLKGEEKGALATGVAMQAADETLLRERRRRSAELDAELV</sequence>
<feature type="transmembrane region" description="Helical" evidence="2">
    <location>
        <begin position="302"/>
        <end position="320"/>
    </location>
</feature>
<dbReference type="AlphaFoldDB" id="A0AAV5GGY4"/>
<feature type="region of interest" description="Disordered" evidence="1">
    <location>
        <begin position="120"/>
        <end position="145"/>
    </location>
</feature>
<evidence type="ECO:0000313" key="3">
    <source>
        <dbReference type="EMBL" id="GJN91836.1"/>
    </source>
</evidence>
<keyword evidence="4" id="KW-1185">Reference proteome</keyword>
<gene>
    <name evidence="3" type="ORF">Rhopal_004859-T1</name>
</gene>
<evidence type="ECO:0000256" key="1">
    <source>
        <dbReference type="SAM" id="MobiDB-lite"/>
    </source>
</evidence>
<name>A0AAV5GGY4_9BASI</name>
<proteinExistence type="predicted"/>
<accession>A0AAV5GGY4</accession>
<evidence type="ECO:0000313" key="4">
    <source>
        <dbReference type="Proteomes" id="UP001342314"/>
    </source>
</evidence>
<reference evidence="3 4" key="1">
    <citation type="submission" date="2021-12" db="EMBL/GenBank/DDBJ databases">
        <title>High titer production of polyol ester of fatty acids by Rhodotorula paludigena BS15 towards product separation-free biomass refinery.</title>
        <authorList>
            <person name="Mano J."/>
            <person name="Ono H."/>
            <person name="Tanaka T."/>
            <person name="Naito K."/>
            <person name="Sushida H."/>
            <person name="Ike M."/>
            <person name="Tokuyasu K."/>
            <person name="Kitaoka M."/>
        </authorList>
    </citation>
    <scope>NUCLEOTIDE SEQUENCE [LARGE SCALE GENOMIC DNA]</scope>
    <source>
        <strain evidence="3 4">BS15</strain>
    </source>
</reference>
<evidence type="ECO:0008006" key="5">
    <source>
        <dbReference type="Google" id="ProtNLM"/>
    </source>
</evidence>
<protein>
    <recommendedName>
        <fullName evidence="5">Proteophosphoglycan ppg4</fullName>
    </recommendedName>
</protein>
<dbReference type="EMBL" id="BQKY01000009">
    <property type="protein sequence ID" value="GJN91836.1"/>
    <property type="molecule type" value="Genomic_DNA"/>
</dbReference>
<comment type="caution">
    <text evidence="3">The sequence shown here is derived from an EMBL/GenBank/DDBJ whole genome shotgun (WGS) entry which is preliminary data.</text>
</comment>
<evidence type="ECO:0000256" key="2">
    <source>
        <dbReference type="SAM" id="Phobius"/>
    </source>
</evidence>
<keyword evidence="2" id="KW-1133">Transmembrane helix</keyword>
<keyword evidence="2" id="KW-0472">Membrane</keyword>